<dbReference type="GO" id="GO:0016705">
    <property type="term" value="F:oxidoreductase activity, acting on paired donors, with incorporation or reduction of molecular oxygen"/>
    <property type="evidence" value="ECO:0007669"/>
    <property type="project" value="InterPro"/>
</dbReference>
<accession>A0A6M3HAK0</accession>
<dbReference type="GO" id="GO:0005506">
    <property type="term" value="F:iron ion binding"/>
    <property type="evidence" value="ECO:0007669"/>
    <property type="project" value="InterPro"/>
</dbReference>
<keyword evidence="7" id="KW-0492">Microsome</keyword>
<evidence type="ECO:0000256" key="9">
    <source>
        <dbReference type="ARBA" id="ARBA00023004"/>
    </source>
</evidence>
<dbReference type="Gene3D" id="1.10.630.10">
    <property type="entry name" value="Cytochrome P450"/>
    <property type="match status" value="1"/>
</dbReference>
<dbReference type="InterPro" id="IPR050705">
    <property type="entry name" value="Cytochrome_P450_3A"/>
</dbReference>
<evidence type="ECO:0000256" key="5">
    <source>
        <dbReference type="ARBA" id="ARBA00022617"/>
    </source>
</evidence>
<evidence type="ECO:0000256" key="3">
    <source>
        <dbReference type="ARBA" id="ARBA00004406"/>
    </source>
</evidence>
<comment type="similarity">
    <text evidence="4 13">Belongs to the cytochrome P450 family.</text>
</comment>
<feature type="binding site" description="axial binding residue" evidence="12">
    <location>
        <position position="432"/>
    </location>
    <ligand>
        <name>heme</name>
        <dbReference type="ChEBI" id="CHEBI:30413"/>
    </ligand>
    <ligandPart>
        <name>Fe</name>
        <dbReference type="ChEBI" id="CHEBI:18248"/>
    </ligandPart>
</feature>
<organism evidence="14">
    <name type="scientific">Dermanyssus gallinae</name>
    <dbReference type="NCBI Taxonomy" id="34641"/>
    <lineage>
        <taxon>Eukaryota</taxon>
        <taxon>Metazoa</taxon>
        <taxon>Ecdysozoa</taxon>
        <taxon>Arthropoda</taxon>
        <taxon>Chelicerata</taxon>
        <taxon>Arachnida</taxon>
        <taxon>Acari</taxon>
        <taxon>Parasitiformes</taxon>
        <taxon>Mesostigmata</taxon>
        <taxon>Gamasina</taxon>
        <taxon>Dermanyssoidea</taxon>
        <taxon>Dermanyssidae</taxon>
        <taxon>Dermanyssus</taxon>
    </lineage>
</organism>
<evidence type="ECO:0000256" key="12">
    <source>
        <dbReference type="PIRSR" id="PIRSR602401-1"/>
    </source>
</evidence>
<evidence type="ECO:0000256" key="7">
    <source>
        <dbReference type="ARBA" id="ARBA00022848"/>
    </source>
</evidence>
<dbReference type="AlphaFoldDB" id="A0A6M3HAK0"/>
<dbReference type="InterPro" id="IPR017972">
    <property type="entry name" value="Cyt_P450_CS"/>
</dbReference>
<keyword evidence="6 12" id="KW-0479">Metal-binding</keyword>
<name>A0A6M3HAK0_9ACAR</name>
<evidence type="ECO:0000256" key="13">
    <source>
        <dbReference type="RuleBase" id="RU000461"/>
    </source>
</evidence>
<keyword evidence="7" id="KW-0256">Endoplasmic reticulum</keyword>
<dbReference type="PRINTS" id="PR00385">
    <property type="entry name" value="P450"/>
</dbReference>
<dbReference type="PRINTS" id="PR00463">
    <property type="entry name" value="EP450I"/>
</dbReference>
<evidence type="ECO:0000256" key="4">
    <source>
        <dbReference type="ARBA" id="ARBA00010617"/>
    </source>
</evidence>
<dbReference type="GO" id="GO:0005789">
    <property type="term" value="C:endoplasmic reticulum membrane"/>
    <property type="evidence" value="ECO:0007669"/>
    <property type="project" value="UniProtKB-SubCell"/>
</dbReference>
<evidence type="ECO:0000256" key="1">
    <source>
        <dbReference type="ARBA" id="ARBA00001971"/>
    </source>
</evidence>
<evidence type="ECO:0000256" key="8">
    <source>
        <dbReference type="ARBA" id="ARBA00023002"/>
    </source>
</evidence>
<proteinExistence type="evidence at transcript level"/>
<sequence>MWAVLVLILAIIVIKYLRLRFYWQRHGIPYEPYERYLYRVLWLFRTRVMHAVLTEDAKKYGKLYGSYRGLTPTLVVTDVELAKDVLITQFGHFFERSIDFRTGDPLWDNSLSHLPYEQWKLVRTVMGYCMTSSKMRSMIPKLDNVAKRLVAKLEHIAKGDENQLDLKKYLSAYGLDSMVAIAFGIDLDCIEKPDNDFIKYGSNIFKPGFGLLMMILCPALLKYCPFADFPPKATSEFFGALGKRILAEKRERLDEVIKNNTPDIMDLHLIAQREDPNNKITDEMLASQAFLFFIAGLDTTVNTLQLCTYFLAVNPEAQQRVYDEIRQVMDGRSDVQYQDVQKMKLLEASLLESTRLVPIIPLVDRICTRDTTVAGVPFKKGMMVEIPLPPMHRNPDYFPEPEKFIPERFLKDGEISSETAAFLMFGDGPKSCVGRRLALMNMQVLLANVLLTLRLDSCPQTPPFQLKKGLHVMDMLSQPPIIQLILREKASYVS</sequence>
<evidence type="ECO:0000256" key="2">
    <source>
        <dbReference type="ARBA" id="ARBA00004174"/>
    </source>
</evidence>
<keyword evidence="9 12" id="KW-0408">Iron</keyword>
<keyword evidence="10 13" id="KW-0503">Monooxygenase</keyword>
<dbReference type="Pfam" id="PF00067">
    <property type="entry name" value="p450"/>
    <property type="match status" value="1"/>
</dbReference>
<dbReference type="SMR" id="A0A6M3HAK0"/>
<evidence type="ECO:0000256" key="6">
    <source>
        <dbReference type="ARBA" id="ARBA00022723"/>
    </source>
</evidence>
<evidence type="ECO:0000256" key="10">
    <source>
        <dbReference type="ARBA" id="ARBA00023033"/>
    </source>
</evidence>
<protein>
    <submittedName>
        <fullName evidence="14">Cytochrome P450 CYP3</fullName>
    </submittedName>
</protein>
<dbReference type="InterPro" id="IPR002401">
    <property type="entry name" value="Cyt_P450_E_grp-I"/>
</dbReference>
<dbReference type="PANTHER" id="PTHR24302:SF15">
    <property type="entry name" value="FATTY-ACID PEROXYGENASE"/>
    <property type="match status" value="1"/>
</dbReference>
<dbReference type="PROSITE" id="PS00086">
    <property type="entry name" value="CYTOCHROME_P450"/>
    <property type="match status" value="1"/>
</dbReference>
<comment type="function">
    <text evidence="11">Cytochromes P450 are a group of heme-thiolate monooxygenases. They oxidize a variety of structurally unrelated compounds, including steroids, fatty acids, and xenobiotics.</text>
</comment>
<dbReference type="PANTHER" id="PTHR24302">
    <property type="entry name" value="CYTOCHROME P450 FAMILY 3"/>
    <property type="match status" value="1"/>
</dbReference>
<dbReference type="InterPro" id="IPR036396">
    <property type="entry name" value="Cyt_P450_sf"/>
</dbReference>
<evidence type="ECO:0000256" key="11">
    <source>
        <dbReference type="ARBA" id="ARBA00043906"/>
    </source>
</evidence>
<reference evidence="14" key="1">
    <citation type="submission" date="2019-11" db="EMBL/GenBank/DDBJ databases">
        <authorList>
            <person name="Wang C."/>
            <person name="Xu X."/>
            <person name="Huang Y."/>
            <person name="Yu H."/>
            <person name="Pan B."/>
        </authorList>
    </citation>
    <scope>NUCLEOTIDE SEQUENCE</scope>
</reference>
<dbReference type="EMBL" id="MN695338">
    <property type="protein sequence ID" value="QIQ51159.1"/>
    <property type="molecule type" value="mRNA"/>
</dbReference>
<comment type="subcellular location">
    <subcellularLocation>
        <location evidence="3">Endoplasmic reticulum membrane</location>
        <topology evidence="3">Peripheral membrane protein</topology>
    </subcellularLocation>
    <subcellularLocation>
        <location evidence="2">Microsome membrane</location>
        <topology evidence="2">Peripheral membrane protein</topology>
    </subcellularLocation>
</comment>
<keyword evidence="5 12" id="KW-0349">Heme</keyword>
<dbReference type="FunFam" id="1.10.630.10:FF:000182">
    <property type="entry name" value="Cytochrome P450 3A4"/>
    <property type="match status" value="1"/>
</dbReference>
<evidence type="ECO:0000313" key="14">
    <source>
        <dbReference type="EMBL" id="QIQ51159.1"/>
    </source>
</evidence>
<dbReference type="GO" id="GO:0020037">
    <property type="term" value="F:heme binding"/>
    <property type="evidence" value="ECO:0007669"/>
    <property type="project" value="InterPro"/>
</dbReference>
<dbReference type="SUPFAM" id="SSF48264">
    <property type="entry name" value="Cytochrome P450"/>
    <property type="match status" value="1"/>
</dbReference>
<dbReference type="GO" id="GO:0008395">
    <property type="term" value="F:steroid hydroxylase activity"/>
    <property type="evidence" value="ECO:0007669"/>
    <property type="project" value="TreeGrafter"/>
</dbReference>
<comment type="cofactor">
    <cofactor evidence="1 12">
        <name>heme</name>
        <dbReference type="ChEBI" id="CHEBI:30413"/>
    </cofactor>
</comment>
<dbReference type="InterPro" id="IPR001128">
    <property type="entry name" value="Cyt_P450"/>
</dbReference>
<keyword evidence="8 13" id="KW-0560">Oxidoreductase</keyword>